<evidence type="ECO:0000313" key="2">
    <source>
        <dbReference type="Proteomes" id="UP000694864"/>
    </source>
</evidence>
<reference evidence="2" key="1">
    <citation type="journal article" date="2014" name="Nat. Commun.">
        <title>The emerging biofuel crop Camelina sativa retains a highly undifferentiated hexaploid genome structure.</title>
        <authorList>
            <person name="Kagale S."/>
            <person name="Koh C."/>
            <person name="Nixon J."/>
            <person name="Bollina V."/>
            <person name="Clarke W.E."/>
            <person name="Tuteja R."/>
            <person name="Spillane C."/>
            <person name="Robinson S.J."/>
            <person name="Links M.G."/>
            <person name="Clarke C."/>
            <person name="Higgins E.E."/>
            <person name="Huebert T."/>
            <person name="Sharpe A.G."/>
            <person name="Parkin I.A."/>
        </authorList>
    </citation>
    <scope>NUCLEOTIDE SEQUENCE [LARGE SCALE GENOMIC DNA]</scope>
    <source>
        <strain evidence="2">cv. DH55</strain>
    </source>
</reference>
<feature type="domain" description="F-box" evidence="1">
    <location>
        <begin position="7"/>
        <end position="48"/>
    </location>
</feature>
<dbReference type="SUPFAM" id="SSF81383">
    <property type="entry name" value="F-box domain"/>
    <property type="match status" value="1"/>
</dbReference>
<dbReference type="Pfam" id="PF00646">
    <property type="entry name" value="F-box"/>
    <property type="match status" value="1"/>
</dbReference>
<dbReference type="InterPro" id="IPR011043">
    <property type="entry name" value="Gal_Oxase/kelch_b-propeller"/>
</dbReference>
<organism evidence="2 3">
    <name type="scientific">Camelina sativa</name>
    <name type="common">False flax</name>
    <name type="synonym">Myagrum sativum</name>
    <dbReference type="NCBI Taxonomy" id="90675"/>
    <lineage>
        <taxon>Eukaryota</taxon>
        <taxon>Viridiplantae</taxon>
        <taxon>Streptophyta</taxon>
        <taxon>Embryophyta</taxon>
        <taxon>Tracheophyta</taxon>
        <taxon>Spermatophyta</taxon>
        <taxon>Magnoliopsida</taxon>
        <taxon>eudicotyledons</taxon>
        <taxon>Gunneridae</taxon>
        <taxon>Pentapetalae</taxon>
        <taxon>rosids</taxon>
        <taxon>malvids</taxon>
        <taxon>Brassicales</taxon>
        <taxon>Brassicaceae</taxon>
        <taxon>Camelineae</taxon>
        <taxon>Camelina</taxon>
    </lineage>
</organism>
<dbReference type="SUPFAM" id="SSF50965">
    <property type="entry name" value="Galactose oxidase, central domain"/>
    <property type="match status" value="1"/>
</dbReference>
<gene>
    <name evidence="3" type="primary">LOC104748297</name>
</gene>
<dbReference type="InterPro" id="IPR006527">
    <property type="entry name" value="F-box-assoc_dom_typ1"/>
</dbReference>
<evidence type="ECO:0000259" key="1">
    <source>
        <dbReference type="SMART" id="SM00256"/>
    </source>
</evidence>
<dbReference type="CDD" id="cd22157">
    <property type="entry name" value="F-box_AtFBW1-like"/>
    <property type="match status" value="1"/>
</dbReference>
<sequence>MARPVELLNDLVDEILYRVPATSLKRLRATCKRWNRLFKDDRRFGSEHRDKAAKEIHSLILTEKCRICPVSINLPNGDVPPSLEVKKELSLPHPHFNNSSQYDIANVCHCDGLLLCNPYDGDITWFGTKIVVWNPFTGQTRWIEARNRKMNSTIFVLGYYYKQDKNKNKSCSKRSYKILCFGFHGEDIEIYELNSNDSWRRLPDGDLTPPGWSIDCSANDYVVFLTGSAYFFAKEKSKPQLSLSLVRFDFSTEKSSLFVALPRQYPRHEVLSLSVVGEEKLSVFLQPNEASKAEIWVTSKIDVSTKVVSGSKVLAVDLSPDLQITSNVHFLLDEDKKVAVCSERWMEDENKSIDKTFFLGEDNKVRELGFGQLDWVDAANSPVILNYVPSLVQIELPAAGCNKRKRGD</sequence>
<dbReference type="InterPro" id="IPR050233">
    <property type="entry name" value="A_thaliana_F-box"/>
</dbReference>
<dbReference type="PANTHER" id="PTHR47993:SF388">
    <property type="entry name" value="F-BOX PROTEIN ETP1-RELATED"/>
    <property type="match status" value="1"/>
</dbReference>
<dbReference type="InterPro" id="IPR001810">
    <property type="entry name" value="F-box_dom"/>
</dbReference>
<dbReference type="SMART" id="SM00256">
    <property type="entry name" value="FBOX"/>
    <property type="match status" value="1"/>
</dbReference>
<keyword evidence="2" id="KW-1185">Reference proteome</keyword>
<dbReference type="PANTHER" id="PTHR47993">
    <property type="entry name" value="OS09G0372900 PROTEIN-RELATED"/>
    <property type="match status" value="1"/>
</dbReference>
<evidence type="ECO:0000313" key="3">
    <source>
        <dbReference type="RefSeq" id="XP_010468264.1"/>
    </source>
</evidence>
<protein>
    <submittedName>
        <fullName evidence="3">F-box protein ETP1-like</fullName>
    </submittedName>
</protein>
<dbReference type="GeneID" id="104748297"/>
<dbReference type="NCBIfam" id="TIGR01640">
    <property type="entry name" value="F_box_assoc_1"/>
    <property type="match status" value="1"/>
</dbReference>
<dbReference type="InterPro" id="IPR017451">
    <property type="entry name" value="F-box-assoc_interact_dom"/>
</dbReference>
<dbReference type="InterPro" id="IPR036047">
    <property type="entry name" value="F-box-like_dom_sf"/>
</dbReference>
<dbReference type="Proteomes" id="UP000694864">
    <property type="component" value="Chromosome 15"/>
</dbReference>
<name>A0ABM0WAU7_CAMSA</name>
<accession>A0ABM0WAU7</accession>
<reference evidence="3" key="2">
    <citation type="submission" date="2025-08" db="UniProtKB">
        <authorList>
            <consortium name="RefSeq"/>
        </authorList>
    </citation>
    <scope>IDENTIFICATION</scope>
    <source>
        <tissue evidence="3">Leaf</tissue>
    </source>
</reference>
<proteinExistence type="predicted"/>
<dbReference type="Pfam" id="PF07734">
    <property type="entry name" value="FBA_1"/>
    <property type="match status" value="1"/>
</dbReference>
<dbReference type="RefSeq" id="XP_010468264.1">
    <property type="nucleotide sequence ID" value="XM_010469962.1"/>
</dbReference>